<gene>
    <name evidence="2" type="ORF">PXEA_LOCUS20005</name>
</gene>
<dbReference type="Proteomes" id="UP000784294">
    <property type="component" value="Unassembled WGS sequence"/>
</dbReference>
<feature type="region of interest" description="Disordered" evidence="1">
    <location>
        <begin position="131"/>
        <end position="173"/>
    </location>
</feature>
<sequence>MGSRLFSHVRTGLIYAFLSASITTSSTPSRLGLASSPPVGWSPSPAQPSPVQASLLYGMVHAKSLIPRVICNRFGLFNFVFMPDTLPFGWQTHRIYCDSAGLVVVARHNSAFSRQILRSLVKRTGLQDGFPFCRRRRRPEPSDTASRGPTSGFERARLREHRRRPTPFSGTSL</sequence>
<reference evidence="2" key="1">
    <citation type="submission" date="2018-11" db="EMBL/GenBank/DDBJ databases">
        <authorList>
            <consortium name="Pathogen Informatics"/>
        </authorList>
    </citation>
    <scope>NUCLEOTIDE SEQUENCE</scope>
</reference>
<proteinExistence type="predicted"/>
<dbReference type="EMBL" id="CAAALY010081179">
    <property type="protein sequence ID" value="VEL26565.1"/>
    <property type="molecule type" value="Genomic_DNA"/>
</dbReference>
<dbReference type="AlphaFoldDB" id="A0A3S5BJH9"/>
<evidence type="ECO:0000313" key="2">
    <source>
        <dbReference type="EMBL" id="VEL26565.1"/>
    </source>
</evidence>
<name>A0A3S5BJH9_9PLAT</name>
<protein>
    <submittedName>
        <fullName evidence="2">Uncharacterized protein</fullName>
    </submittedName>
</protein>
<comment type="caution">
    <text evidence="2">The sequence shown here is derived from an EMBL/GenBank/DDBJ whole genome shotgun (WGS) entry which is preliminary data.</text>
</comment>
<evidence type="ECO:0000256" key="1">
    <source>
        <dbReference type="SAM" id="MobiDB-lite"/>
    </source>
</evidence>
<organism evidence="2 3">
    <name type="scientific">Protopolystoma xenopodis</name>
    <dbReference type="NCBI Taxonomy" id="117903"/>
    <lineage>
        <taxon>Eukaryota</taxon>
        <taxon>Metazoa</taxon>
        <taxon>Spiralia</taxon>
        <taxon>Lophotrochozoa</taxon>
        <taxon>Platyhelminthes</taxon>
        <taxon>Monogenea</taxon>
        <taxon>Polyopisthocotylea</taxon>
        <taxon>Polystomatidea</taxon>
        <taxon>Polystomatidae</taxon>
        <taxon>Protopolystoma</taxon>
    </lineage>
</organism>
<feature type="non-terminal residue" evidence="2">
    <location>
        <position position="1"/>
    </location>
</feature>
<keyword evidence="3" id="KW-1185">Reference proteome</keyword>
<evidence type="ECO:0000313" key="3">
    <source>
        <dbReference type="Proteomes" id="UP000784294"/>
    </source>
</evidence>
<accession>A0A3S5BJH9</accession>